<organism evidence="1 2">
    <name type="scientific">Panagrellus redivivus</name>
    <name type="common">Microworm</name>
    <dbReference type="NCBI Taxonomy" id="6233"/>
    <lineage>
        <taxon>Eukaryota</taxon>
        <taxon>Metazoa</taxon>
        <taxon>Ecdysozoa</taxon>
        <taxon>Nematoda</taxon>
        <taxon>Chromadorea</taxon>
        <taxon>Rhabditida</taxon>
        <taxon>Tylenchina</taxon>
        <taxon>Panagrolaimomorpha</taxon>
        <taxon>Panagrolaimoidea</taxon>
        <taxon>Panagrolaimidae</taxon>
        <taxon>Panagrellus</taxon>
    </lineage>
</organism>
<reference evidence="1" key="1">
    <citation type="journal article" date="2013" name="Genetics">
        <title>The draft genome and transcriptome of Panagrellus redivivus are shaped by the harsh demands of a free-living lifestyle.</title>
        <authorList>
            <person name="Srinivasan J."/>
            <person name="Dillman A.R."/>
            <person name="Macchietto M.G."/>
            <person name="Heikkinen L."/>
            <person name="Lakso M."/>
            <person name="Fracchia K.M."/>
            <person name="Antoshechkin I."/>
            <person name="Mortazavi A."/>
            <person name="Wong G."/>
            <person name="Sternberg P.W."/>
        </authorList>
    </citation>
    <scope>NUCLEOTIDE SEQUENCE [LARGE SCALE GENOMIC DNA]</scope>
    <source>
        <strain evidence="1">MT8872</strain>
    </source>
</reference>
<evidence type="ECO:0000313" key="1">
    <source>
        <dbReference type="Proteomes" id="UP000492821"/>
    </source>
</evidence>
<accession>A0A7E4UT56</accession>
<keyword evidence="1" id="KW-1185">Reference proteome</keyword>
<dbReference type="AlphaFoldDB" id="A0A7E4UT56"/>
<dbReference type="Proteomes" id="UP000492821">
    <property type="component" value="Unassembled WGS sequence"/>
</dbReference>
<name>A0A7E4UT56_PANRE</name>
<proteinExistence type="predicted"/>
<dbReference type="WBParaSite" id="Pan_g12176.t1">
    <property type="protein sequence ID" value="Pan_g12176.t1"/>
    <property type="gene ID" value="Pan_g12176"/>
</dbReference>
<protein>
    <submittedName>
        <fullName evidence="2">Tubulin_C domain-containing protein</fullName>
    </submittedName>
</protein>
<evidence type="ECO:0000313" key="2">
    <source>
        <dbReference type="WBParaSite" id="Pan_g12176.t1"/>
    </source>
</evidence>
<reference evidence="2" key="2">
    <citation type="submission" date="2020-10" db="UniProtKB">
        <authorList>
            <consortium name="WormBaseParasite"/>
        </authorList>
    </citation>
    <scope>IDENTIFICATION</scope>
</reference>
<sequence length="108" mass="12250">MDEARDKVIASCVGHAEKKVAAHEKFFDAYNEALLCQAEELKNKCQYVLLGSGAVPKLLCCCQVSVVRNNVAYCVEDTNTMFNAYEFEVKRIGEYRDVKDDDDNEENE</sequence>